<dbReference type="InterPro" id="IPR056366">
    <property type="entry name" value="Ribosomal_eL24"/>
</dbReference>
<evidence type="ECO:0000256" key="4">
    <source>
        <dbReference type="ARBA" id="ARBA00023242"/>
    </source>
</evidence>
<dbReference type="PROSITE" id="PS01073">
    <property type="entry name" value="RIBOSOMAL_L24E"/>
    <property type="match status" value="1"/>
</dbReference>
<proteinExistence type="inferred from homology"/>
<name>A0ABQ8UCE0_9EUKA</name>
<evidence type="ECO:0000259" key="6">
    <source>
        <dbReference type="SMART" id="SM00746"/>
    </source>
</evidence>
<accession>A0ABQ8UCE0</accession>
<evidence type="ECO:0000256" key="2">
    <source>
        <dbReference type="ARBA" id="ARBA00005647"/>
    </source>
</evidence>
<comment type="subcellular location">
    <subcellularLocation>
        <location evidence="1">Nucleus</location>
    </subcellularLocation>
</comment>
<feature type="compositionally biased region" description="Basic and acidic residues" evidence="5">
    <location>
        <begin position="122"/>
        <end position="132"/>
    </location>
</feature>
<feature type="region of interest" description="Disordered" evidence="5">
    <location>
        <begin position="173"/>
        <end position="193"/>
    </location>
</feature>
<dbReference type="CDD" id="cd00472">
    <property type="entry name" value="Ribosomal_L24e_L24"/>
    <property type="match status" value="1"/>
</dbReference>
<dbReference type="InterPro" id="IPR038630">
    <property type="entry name" value="L24e/L24_sf"/>
</dbReference>
<evidence type="ECO:0000256" key="1">
    <source>
        <dbReference type="ARBA" id="ARBA00004123"/>
    </source>
</evidence>
<keyword evidence="8" id="KW-1185">Reference proteome</keyword>
<keyword evidence="3" id="KW-0690">Ribosome biogenesis</keyword>
<dbReference type="InterPro" id="IPR011017">
    <property type="entry name" value="TRASH_dom"/>
</dbReference>
<keyword evidence="4" id="KW-0539">Nucleus</keyword>
<dbReference type="SMART" id="SM00746">
    <property type="entry name" value="TRASH"/>
    <property type="match status" value="1"/>
</dbReference>
<evidence type="ECO:0000256" key="5">
    <source>
        <dbReference type="SAM" id="MobiDB-lite"/>
    </source>
</evidence>
<comment type="similarity">
    <text evidence="2">Belongs to the eukaryotic ribosomal protein eL24 family.</text>
</comment>
<dbReference type="InterPro" id="IPR023442">
    <property type="entry name" value="Ribosomal_eL24_CS"/>
</dbReference>
<organism evidence="7 8">
    <name type="scientific">Paratrimastix pyriformis</name>
    <dbReference type="NCBI Taxonomy" id="342808"/>
    <lineage>
        <taxon>Eukaryota</taxon>
        <taxon>Metamonada</taxon>
        <taxon>Preaxostyla</taxon>
        <taxon>Paratrimastigidae</taxon>
        <taxon>Paratrimastix</taxon>
    </lineage>
</organism>
<comment type="caution">
    <text evidence="7">The sequence shown here is derived from an EMBL/GenBank/DDBJ whole genome shotgun (WGS) entry which is preliminary data.</text>
</comment>
<feature type="domain" description="TRASH" evidence="6">
    <location>
        <begin position="6"/>
        <end position="44"/>
    </location>
</feature>
<dbReference type="Proteomes" id="UP001141327">
    <property type="component" value="Unassembled WGS sequence"/>
</dbReference>
<gene>
    <name evidence="7" type="ORF">PAPYR_8883</name>
</gene>
<reference evidence="7" key="1">
    <citation type="journal article" date="2022" name="bioRxiv">
        <title>Genomics of Preaxostyla Flagellates Illuminates Evolutionary Transitions and the Path Towards Mitochondrial Loss.</title>
        <authorList>
            <person name="Novak L.V.F."/>
            <person name="Treitli S.C."/>
            <person name="Pyrih J."/>
            <person name="Halakuc P."/>
            <person name="Pipaliya S.V."/>
            <person name="Vacek V."/>
            <person name="Brzon O."/>
            <person name="Soukal P."/>
            <person name="Eme L."/>
            <person name="Dacks J.B."/>
            <person name="Karnkowska A."/>
            <person name="Elias M."/>
            <person name="Hampl V."/>
        </authorList>
    </citation>
    <scope>NUCLEOTIDE SEQUENCE</scope>
    <source>
        <strain evidence="7">RCP-MX</strain>
    </source>
</reference>
<feature type="region of interest" description="Disordered" evidence="5">
    <location>
        <begin position="122"/>
        <end position="141"/>
    </location>
</feature>
<protein>
    <submittedName>
        <fullName evidence="7">Ribosome biogenesis protein RLP24</fullName>
    </submittedName>
</protein>
<dbReference type="EMBL" id="JAPMOS010000084">
    <property type="protein sequence ID" value="KAJ4456037.1"/>
    <property type="molecule type" value="Genomic_DNA"/>
</dbReference>
<dbReference type="PANTHER" id="PTHR10792:SF8">
    <property type="entry name" value="RIBOSOME BIOGENESIS PROTEIN RLP24-RELATED"/>
    <property type="match status" value="1"/>
</dbReference>
<dbReference type="Gene3D" id="2.30.170.20">
    <property type="entry name" value="Ribosomal protein L24e"/>
    <property type="match status" value="1"/>
</dbReference>
<evidence type="ECO:0000313" key="7">
    <source>
        <dbReference type="EMBL" id="KAJ4456037.1"/>
    </source>
</evidence>
<dbReference type="Pfam" id="PF01246">
    <property type="entry name" value="Ribosomal_L24e"/>
    <property type="match status" value="1"/>
</dbReference>
<dbReference type="PANTHER" id="PTHR10792">
    <property type="entry name" value="60S RIBOSOMAL PROTEIN L24"/>
    <property type="match status" value="1"/>
</dbReference>
<evidence type="ECO:0000313" key="8">
    <source>
        <dbReference type="Proteomes" id="UP001141327"/>
    </source>
</evidence>
<dbReference type="SUPFAM" id="SSF57716">
    <property type="entry name" value="Glucocorticoid receptor-like (DNA-binding domain)"/>
    <property type="match status" value="1"/>
</dbReference>
<dbReference type="InterPro" id="IPR000988">
    <property type="entry name" value="Ribosomal_eL24-rel_N"/>
</dbReference>
<evidence type="ECO:0000256" key="3">
    <source>
        <dbReference type="ARBA" id="ARBA00022517"/>
    </source>
</evidence>
<sequence>MRIETCHFCSSNIYPGHGIAFVRNDGKIFKFCRPKCHKAFKVKKNPRKVRWTKSYRRTHGKEMAHDTTFDFERRQNVPVRYNRELYLKTLQAMKRIQDIRGRRERQFYRMRMATAKRTLKEQLDKKRAKEGRVTVTEQEEQSMMQIAEPAVARTAEQVAPQTVVRKAAQKITAPAPTTAPTLSFTFGAAPPAK</sequence>